<organism evidence="1 2">
    <name type="scientific">Penicillium thymicola</name>
    <dbReference type="NCBI Taxonomy" id="293382"/>
    <lineage>
        <taxon>Eukaryota</taxon>
        <taxon>Fungi</taxon>
        <taxon>Dikarya</taxon>
        <taxon>Ascomycota</taxon>
        <taxon>Pezizomycotina</taxon>
        <taxon>Eurotiomycetes</taxon>
        <taxon>Eurotiomycetidae</taxon>
        <taxon>Eurotiales</taxon>
        <taxon>Aspergillaceae</taxon>
        <taxon>Penicillium</taxon>
    </lineage>
</organism>
<dbReference type="EMBL" id="LACB01000341">
    <property type="protein sequence ID" value="KAJ9484416.1"/>
    <property type="molecule type" value="Genomic_DNA"/>
</dbReference>
<reference evidence="1" key="1">
    <citation type="submission" date="2015-06" db="EMBL/GenBank/DDBJ databases">
        <authorList>
            <person name="Nguyen H."/>
        </authorList>
    </citation>
    <scope>NUCLEOTIDE SEQUENCE</scope>
    <source>
        <strain evidence="1">DAOM 180753</strain>
    </source>
</reference>
<accession>A0AAI9TCJ4</accession>
<reference evidence="1" key="2">
    <citation type="journal article" date="2016" name="Fungal Biol.">
        <title>Ochratoxin A production by Penicillium thymicola.</title>
        <authorList>
            <person name="Nguyen H.D.T."/>
            <person name="McMullin D.R."/>
            <person name="Ponomareva E."/>
            <person name="Riley R."/>
            <person name="Pomraning K.R."/>
            <person name="Baker S.E."/>
            <person name="Seifert K.A."/>
        </authorList>
    </citation>
    <scope>NUCLEOTIDE SEQUENCE</scope>
    <source>
        <strain evidence="1">DAOM 180753</strain>
    </source>
</reference>
<proteinExistence type="predicted"/>
<evidence type="ECO:0000313" key="1">
    <source>
        <dbReference type="EMBL" id="KAJ9484416.1"/>
    </source>
</evidence>
<protein>
    <submittedName>
        <fullName evidence="1">Uncharacterized protein</fullName>
    </submittedName>
</protein>
<evidence type="ECO:0000313" key="2">
    <source>
        <dbReference type="Proteomes" id="UP001227192"/>
    </source>
</evidence>
<dbReference type="Proteomes" id="UP001227192">
    <property type="component" value="Unassembled WGS sequence"/>
</dbReference>
<sequence length="96" mass="11273">MSGDGVYRADRRFTTTTTTIRTLKNLEDYLYCMHIRDLYNYSHTHSSSNKERYQSTSCSFNKKTVRIWGLESFEPKETKIFTDKCAPRSASHYLNA</sequence>
<name>A0AAI9TCJ4_PENTH</name>
<comment type="caution">
    <text evidence="1">The sequence shown here is derived from an EMBL/GenBank/DDBJ whole genome shotgun (WGS) entry which is preliminary data.</text>
</comment>
<keyword evidence="2" id="KW-1185">Reference proteome</keyword>
<gene>
    <name evidence="1" type="ORF">VN97_g8961</name>
</gene>
<dbReference type="AlphaFoldDB" id="A0AAI9TCJ4"/>